<feature type="region of interest" description="Disordered" evidence="4">
    <location>
        <begin position="480"/>
        <end position="502"/>
    </location>
</feature>
<accession>A0ABS6J4Z5</accession>
<evidence type="ECO:0000256" key="3">
    <source>
        <dbReference type="ARBA" id="ARBA00022898"/>
    </source>
</evidence>
<dbReference type="EMBL" id="JAAATX020000009">
    <property type="protein sequence ID" value="MBU9698829.1"/>
    <property type="molecule type" value="Genomic_DNA"/>
</dbReference>
<sequence>MVDDAIEHLREVRERSVWREMPPQVREAFSAPPPVSPEPLGDVYGTFRDQVLPYSMGNIHPRFWMWYMGAGTFTGAVGDFLAAIEGSNLGGGNHAAALLDGQVIGWIRSMMEFPETASGTLVDGGSKANIIGLTVARNAMAGGDVREEGIAGLSQQLRFYASDQVHSCHQKAVELLGVGNRALVRVPTDSECRMDLGALRSAIAVDRAAGFRPACVIATAGTTNTGAIDDLPAIKALCRDEGLWFHIDGCIGALLAIAPRHRHLVAGISEADSLALDLHKWLHVPFEAGCAIVREASVHRATFALHPEYLEEKPRGIAAAEYLFDYGLQTSRGFRALKVWMTLKEHGLNRLGRLIDQNIDQAQYLSDLVRSDERLELVAPTLINILCFRFNPGGLDEAQLREINNEIMLQLQEDGTAALSDTTVHGRHCLRVAICNHRTRREDLDVLVREVVRLGESLMIGSLIEMPLYTRRAVGGQALQPSPTIQIKPRSRTSGKERTSSC</sequence>
<proteinExistence type="predicted"/>
<keyword evidence="6" id="KW-1185">Reference proteome</keyword>
<keyword evidence="2" id="KW-0456">Lyase</keyword>
<name>A0ABS6J4Z5_9RHOB</name>
<comment type="cofactor">
    <cofactor evidence="1">
        <name>pyridoxal 5'-phosphate</name>
        <dbReference type="ChEBI" id="CHEBI:597326"/>
    </cofactor>
</comment>
<dbReference type="InterPro" id="IPR010977">
    <property type="entry name" value="Aromatic_deC"/>
</dbReference>
<evidence type="ECO:0000256" key="2">
    <source>
        <dbReference type="ARBA" id="ARBA00022793"/>
    </source>
</evidence>
<reference evidence="5 6" key="1">
    <citation type="submission" date="2021-06" db="EMBL/GenBank/DDBJ databases">
        <title>Rhodobacteraceae bacterium strain HSP-20.</title>
        <authorList>
            <person name="Chen W.-M."/>
        </authorList>
    </citation>
    <scope>NUCLEOTIDE SEQUENCE [LARGE SCALE GENOMIC DNA]</scope>
    <source>
        <strain evidence="5 6">HSP-20</strain>
    </source>
</reference>
<evidence type="ECO:0000313" key="6">
    <source>
        <dbReference type="Proteomes" id="UP000731907"/>
    </source>
</evidence>
<comment type="caution">
    <text evidence="5">The sequence shown here is derived from an EMBL/GenBank/DDBJ whole genome shotgun (WGS) entry which is preliminary data.</text>
</comment>
<dbReference type="Proteomes" id="UP000731907">
    <property type="component" value="Unassembled WGS sequence"/>
</dbReference>
<dbReference type="Pfam" id="PF00282">
    <property type="entry name" value="Pyridoxal_deC"/>
    <property type="match status" value="1"/>
</dbReference>
<protein>
    <submittedName>
        <fullName evidence="5">Amino acid decarboxylase</fullName>
    </submittedName>
</protein>
<organism evidence="5 6">
    <name type="scientific">Paragemmobacter amnigenus</name>
    <dbReference type="NCBI Taxonomy" id="2852097"/>
    <lineage>
        <taxon>Bacteria</taxon>
        <taxon>Pseudomonadati</taxon>
        <taxon>Pseudomonadota</taxon>
        <taxon>Alphaproteobacteria</taxon>
        <taxon>Rhodobacterales</taxon>
        <taxon>Paracoccaceae</taxon>
        <taxon>Paragemmobacter</taxon>
    </lineage>
</organism>
<dbReference type="PANTHER" id="PTHR11999:SF70">
    <property type="entry name" value="MIP05841P"/>
    <property type="match status" value="1"/>
</dbReference>
<evidence type="ECO:0000313" key="5">
    <source>
        <dbReference type="EMBL" id="MBU9698829.1"/>
    </source>
</evidence>
<keyword evidence="3" id="KW-0663">Pyridoxal phosphate</keyword>
<evidence type="ECO:0000256" key="4">
    <source>
        <dbReference type="SAM" id="MobiDB-lite"/>
    </source>
</evidence>
<dbReference type="InterPro" id="IPR002129">
    <property type="entry name" value="PyrdxlP-dep_de-COase"/>
</dbReference>
<evidence type="ECO:0000256" key="1">
    <source>
        <dbReference type="ARBA" id="ARBA00001933"/>
    </source>
</evidence>
<keyword evidence="2" id="KW-0210">Decarboxylase</keyword>
<dbReference type="PANTHER" id="PTHR11999">
    <property type="entry name" value="GROUP II PYRIDOXAL-5-PHOSPHATE DECARBOXYLASE"/>
    <property type="match status" value="1"/>
</dbReference>
<gene>
    <name evidence="5" type="ORF">GU927_013340</name>
</gene>